<sequence length="100" mass="10954">MKKTISKIVLGAICLSVAVVAPMFFVGAIFKAMLRDKGVIKTMIDQFSLVNMDAAFICVMILVLWVVDLIVRPIINDLIQSALRLWRGEEDGATATAKDA</sequence>
<organism evidence="2">
    <name type="scientific">Lysinibacillus sphaericus</name>
    <name type="common">Bacillus sphaericus</name>
    <dbReference type="NCBI Taxonomy" id="1421"/>
    <lineage>
        <taxon>Bacteria</taxon>
        <taxon>Bacillati</taxon>
        <taxon>Bacillota</taxon>
        <taxon>Bacilli</taxon>
        <taxon>Bacillales</taxon>
        <taxon>Bacillaceae</taxon>
        <taxon>Lysinibacillus</taxon>
    </lineage>
</organism>
<evidence type="ECO:0000313" key="2">
    <source>
        <dbReference type="EMBL" id="AAP86243.1"/>
    </source>
</evidence>
<dbReference type="AlphaFoldDB" id="Q7WYK5"/>
<dbReference type="EMBL" id="AY325804">
    <property type="protein sequence ID" value="AAP86243.1"/>
    <property type="molecule type" value="Genomic_DNA"/>
</dbReference>
<reference evidence="2" key="2">
    <citation type="journal article" date="2007" name="Plasmid">
        <title>Characterization of a cryptic plasmid from Bacillus sphaericus strain LP1-G.</title>
        <authorList>
            <person name="Wu E."/>
            <person name="Jun L."/>
            <person name="Yuan Y."/>
            <person name="Yan J."/>
            <person name="Berry C."/>
            <person name="Yuan Z."/>
        </authorList>
    </citation>
    <scope>NUCLEOTIDE SEQUENCE</scope>
    <source>
        <plasmid evidence="2">pLG</plasmid>
    </source>
</reference>
<accession>Q7WYK5</accession>
<proteinExistence type="predicted"/>
<feature type="transmembrane region" description="Helical" evidence="1">
    <location>
        <begin position="12"/>
        <end position="34"/>
    </location>
</feature>
<evidence type="ECO:0000256" key="1">
    <source>
        <dbReference type="SAM" id="Phobius"/>
    </source>
</evidence>
<keyword evidence="2" id="KW-0614">Plasmid</keyword>
<feature type="transmembrane region" description="Helical" evidence="1">
    <location>
        <begin position="54"/>
        <end position="75"/>
    </location>
</feature>
<dbReference type="RefSeq" id="WP_011154359.1">
    <property type="nucleotide sequence ID" value="NC_005242.1"/>
</dbReference>
<keyword evidence="1" id="KW-1133">Transmembrane helix</keyword>
<name>Q7WYK5_LYSSH</name>
<protein>
    <submittedName>
        <fullName evidence="2">LP1G.14</fullName>
    </submittedName>
</protein>
<reference evidence="2" key="1">
    <citation type="submission" date="2003-06" db="EMBL/GenBank/DDBJ databases">
        <title>Nucleotide sequence and replication properties of Bacillus sphaericus cryptic plasmid pLG.</title>
        <authorList>
            <person name="Liang J."/>
            <person name="Yuan Z."/>
            <person name="Yang Y."/>
            <person name="Xue J."/>
            <person name="Berry C."/>
            <person name="Cai Q."/>
        </authorList>
    </citation>
    <scope>NUCLEOTIDE SEQUENCE</scope>
    <source>
        <plasmid evidence="2">pLG</plasmid>
    </source>
</reference>
<keyword evidence="1" id="KW-0812">Transmembrane</keyword>
<keyword evidence="1" id="KW-0472">Membrane</keyword>
<geneLocation type="plasmid" evidence="2">
    <name>pLG</name>
</geneLocation>